<dbReference type="EMBL" id="BAABHK010000016">
    <property type="protein sequence ID" value="GAA4636119.1"/>
    <property type="molecule type" value="Genomic_DNA"/>
</dbReference>
<evidence type="ECO:0000313" key="3">
    <source>
        <dbReference type="EMBL" id="GAA4636119.1"/>
    </source>
</evidence>
<evidence type="ECO:0000313" key="4">
    <source>
        <dbReference type="Proteomes" id="UP001501442"/>
    </source>
</evidence>
<protein>
    <recommendedName>
        <fullName evidence="2">Outer membrane channel protein CpnT-like N-terminal domain-containing protein</fullName>
    </recommendedName>
</protein>
<comment type="caution">
    <text evidence="3">The sequence shown here is derived from an EMBL/GenBank/DDBJ whole genome shotgun (WGS) entry which is preliminary data.</text>
</comment>
<keyword evidence="1" id="KW-0472">Membrane</keyword>
<proteinExistence type="predicted"/>
<gene>
    <name evidence="3" type="ORF">GCM10023196_084650</name>
</gene>
<organism evidence="3 4">
    <name type="scientific">Actinoallomurus vinaceus</name>
    <dbReference type="NCBI Taxonomy" id="1080074"/>
    <lineage>
        <taxon>Bacteria</taxon>
        <taxon>Bacillati</taxon>
        <taxon>Actinomycetota</taxon>
        <taxon>Actinomycetes</taxon>
        <taxon>Streptosporangiales</taxon>
        <taxon>Thermomonosporaceae</taxon>
        <taxon>Actinoallomurus</taxon>
    </lineage>
</organism>
<feature type="transmembrane region" description="Helical" evidence="1">
    <location>
        <begin position="82"/>
        <end position="105"/>
    </location>
</feature>
<evidence type="ECO:0000259" key="2">
    <source>
        <dbReference type="Pfam" id="PF25547"/>
    </source>
</evidence>
<dbReference type="RefSeq" id="WP_345439112.1">
    <property type="nucleotide sequence ID" value="NZ_BAABHK010000016.1"/>
</dbReference>
<feature type="transmembrane region" description="Helical" evidence="1">
    <location>
        <begin position="117"/>
        <end position="134"/>
    </location>
</feature>
<keyword evidence="1" id="KW-1133">Transmembrane helix</keyword>
<keyword evidence="1" id="KW-0812">Transmembrane</keyword>
<feature type="domain" description="Outer membrane channel protein CpnT-like N-terminal" evidence="2">
    <location>
        <begin position="13"/>
        <end position="134"/>
    </location>
</feature>
<dbReference type="InterPro" id="IPR057746">
    <property type="entry name" value="CpnT-like_N"/>
</dbReference>
<keyword evidence="4" id="KW-1185">Reference proteome</keyword>
<accession>A0ABP8UPB0</accession>
<name>A0ABP8UPB0_9ACTN</name>
<evidence type="ECO:0000256" key="1">
    <source>
        <dbReference type="SAM" id="Phobius"/>
    </source>
</evidence>
<reference evidence="4" key="1">
    <citation type="journal article" date="2019" name="Int. J. Syst. Evol. Microbiol.">
        <title>The Global Catalogue of Microorganisms (GCM) 10K type strain sequencing project: providing services to taxonomists for standard genome sequencing and annotation.</title>
        <authorList>
            <consortium name="The Broad Institute Genomics Platform"/>
            <consortium name="The Broad Institute Genome Sequencing Center for Infectious Disease"/>
            <person name="Wu L."/>
            <person name="Ma J."/>
        </authorList>
    </citation>
    <scope>NUCLEOTIDE SEQUENCE [LARGE SCALE GENOMIC DNA]</scope>
    <source>
        <strain evidence="4">JCM 17939</strain>
    </source>
</reference>
<sequence>MGMQLPGELATLLQDLGFMWPKSDEEKLFHKGGHWLNFGGQLDQPVSNANDHATRVYTQNKGEGVQAFQTSWNGQDSPHKNLLNGTTGATIISAGLMICGGIVLALKINVIVQLVQLAIEIITAATSLVAAAWIPVLKKITSMLINLCLSLAMNAVLG</sequence>
<dbReference type="Proteomes" id="UP001501442">
    <property type="component" value="Unassembled WGS sequence"/>
</dbReference>
<dbReference type="Pfam" id="PF25547">
    <property type="entry name" value="WXG100_2"/>
    <property type="match status" value="1"/>
</dbReference>